<evidence type="ECO:0000256" key="5">
    <source>
        <dbReference type="ARBA" id="ARBA00022840"/>
    </source>
</evidence>
<keyword evidence="5" id="KW-0067">ATP-binding</keyword>
<keyword evidence="7 10" id="KW-0472">Membrane</keyword>
<dbReference type="Pfam" id="PF00005">
    <property type="entry name" value="ABC_tran"/>
    <property type="match status" value="1"/>
</dbReference>
<feature type="compositionally biased region" description="Low complexity" evidence="9">
    <location>
        <begin position="999"/>
        <end position="1016"/>
    </location>
</feature>
<feature type="domain" description="ABC transporter" evidence="11">
    <location>
        <begin position="634"/>
        <end position="871"/>
    </location>
</feature>
<dbReference type="GO" id="GO:0140359">
    <property type="term" value="F:ABC-type transporter activity"/>
    <property type="evidence" value="ECO:0007669"/>
    <property type="project" value="InterPro"/>
</dbReference>
<organism evidence="13 14">
    <name type="scientific">Psilocybe cf. subviscida</name>
    <dbReference type="NCBI Taxonomy" id="2480587"/>
    <lineage>
        <taxon>Eukaryota</taxon>
        <taxon>Fungi</taxon>
        <taxon>Dikarya</taxon>
        <taxon>Basidiomycota</taxon>
        <taxon>Agaricomycotina</taxon>
        <taxon>Agaricomycetes</taxon>
        <taxon>Agaricomycetidae</taxon>
        <taxon>Agaricales</taxon>
        <taxon>Agaricineae</taxon>
        <taxon>Strophariaceae</taxon>
        <taxon>Psilocybe</taxon>
    </lineage>
</organism>
<dbReference type="EMBL" id="JAACJJ010000028">
    <property type="protein sequence ID" value="KAF5322125.1"/>
    <property type="molecule type" value="Genomic_DNA"/>
</dbReference>
<feature type="compositionally biased region" description="Polar residues" evidence="9">
    <location>
        <begin position="1058"/>
        <end position="1071"/>
    </location>
</feature>
<comment type="similarity">
    <text evidence="8">Belongs to the ABC transporter superfamily. ABCB family. Heavy Metal importer (TC 3.A.1.210) subfamily.</text>
</comment>
<evidence type="ECO:0000256" key="8">
    <source>
        <dbReference type="ARBA" id="ARBA00024363"/>
    </source>
</evidence>
<name>A0A8H5BF56_9AGAR</name>
<dbReference type="PANTHER" id="PTHR24221:SF648">
    <property type="entry name" value="ABC-TYPE TRANSPORTER ATR1"/>
    <property type="match status" value="1"/>
</dbReference>
<protein>
    <submittedName>
        <fullName evidence="13">Uncharacterized protein</fullName>
    </submittedName>
</protein>
<reference evidence="13 14" key="1">
    <citation type="journal article" date="2020" name="ISME J.">
        <title>Uncovering the hidden diversity of litter-decomposition mechanisms in mushroom-forming fungi.</title>
        <authorList>
            <person name="Floudas D."/>
            <person name="Bentzer J."/>
            <person name="Ahren D."/>
            <person name="Johansson T."/>
            <person name="Persson P."/>
            <person name="Tunlid A."/>
        </authorList>
    </citation>
    <scope>NUCLEOTIDE SEQUENCE [LARGE SCALE GENOMIC DNA]</scope>
    <source>
        <strain evidence="13 14">CBS 101986</strain>
    </source>
</reference>
<dbReference type="PROSITE" id="PS50893">
    <property type="entry name" value="ABC_TRANSPORTER_2"/>
    <property type="match status" value="1"/>
</dbReference>
<dbReference type="OrthoDB" id="6500128at2759"/>
<dbReference type="SMART" id="SM00382">
    <property type="entry name" value="AAA"/>
    <property type="match status" value="1"/>
</dbReference>
<dbReference type="PROSITE" id="PS50929">
    <property type="entry name" value="ABC_TM1F"/>
    <property type="match status" value="1"/>
</dbReference>
<evidence type="ECO:0000259" key="11">
    <source>
        <dbReference type="PROSITE" id="PS50893"/>
    </source>
</evidence>
<keyword evidence="3 10" id="KW-0812">Transmembrane</keyword>
<evidence type="ECO:0000256" key="9">
    <source>
        <dbReference type="SAM" id="MobiDB-lite"/>
    </source>
</evidence>
<dbReference type="FunFam" id="3.40.50.300:FF:000287">
    <property type="entry name" value="Multidrug ABC transporter ATP-binding protein"/>
    <property type="match status" value="1"/>
</dbReference>
<feature type="transmembrane region" description="Helical" evidence="10">
    <location>
        <begin position="528"/>
        <end position="550"/>
    </location>
</feature>
<evidence type="ECO:0000256" key="4">
    <source>
        <dbReference type="ARBA" id="ARBA00022741"/>
    </source>
</evidence>
<keyword evidence="4" id="KW-0547">Nucleotide-binding</keyword>
<dbReference type="InterPro" id="IPR003593">
    <property type="entry name" value="AAA+_ATPase"/>
</dbReference>
<feature type="transmembrane region" description="Helical" evidence="10">
    <location>
        <begin position="60"/>
        <end position="86"/>
    </location>
</feature>
<dbReference type="Gene3D" id="1.20.1560.10">
    <property type="entry name" value="ABC transporter type 1, transmembrane domain"/>
    <property type="match status" value="1"/>
</dbReference>
<feature type="transmembrane region" description="Helical" evidence="10">
    <location>
        <begin position="98"/>
        <end position="116"/>
    </location>
</feature>
<keyword evidence="2" id="KW-0813">Transport</keyword>
<dbReference type="Proteomes" id="UP000567179">
    <property type="component" value="Unassembled WGS sequence"/>
</dbReference>
<comment type="caution">
    <text evidence="13">The sequence shown here is derived from an EMBL/GenBank/DDBJ whole genome shotgun (WGS) entry which is preliminary data.</text>
</comment>
<feature type="transmembrane region" description="Helical" evidence="10">
    <location>
        <begin position="173"/>
        <end position="193"/>
    </location>
</feature>
<gene>
    <name evidence="13" type="ORF">D9619_001383</name>
</gene>
<evidence type="ECO:0000256" key="6">
    <source>
        <dbReference type="ARBA" id="ARBA00022989"/>
    </source>
</evidence>
<dbReference type="GO" id="GO:0005524">
    <property type="term" value="F:ATP binding"/>
    <property type="evidence" value="ECO:0007669"/>
    <property type="project" value="UniProtKB-KW"/>
</dbReference>
<feature type="compositionally biased region" description="Low complexity" evidence="9">
    <location>
        <begin position="1094"/>
        <end position="1112"/>
    </location>
</feature>
<comment type="subcellular location">
    <subcellularLocation>
        <location evidence="1">Membrane</location>
        <topology evidence="1">Multi-pass membrane protein</topology>
    </subcellularLocation>
</comment>
<proteinExistence type="inferred from homology"/>
<dbReference type="InterPro" id="IPR027417">
    <property type="entry name" value="P-loop_NTPase"/>
</dbReference>
<keyword evidence="6 10" id="KW-1133">Transmembrane helix</keyword>
<evidence type="ECO:0000259" key="12">
    <source>
        <dbReference type="PROSITE" id="PS50929"/>
    </source>
</evidence>
<dbReference type="Gene3D" id="3.40.50.300">
    <property type="entry name" value="P-loop containing nucleotide triphosphate hydrolases"/>
    <property type="match status" value="1"/>
</dbReference>
<feature type="compositionally biased region" description="Basic residues" evidence="9">
    <location>
        <begin position="1118"/>
        <end position="1130"/>
    </location>
</feature>
<dbReference type="InterPro" id="IPR011527">
    <property type="entry name" value="ABC1_TM_dom"/>
</dbReference>
<sequence length="1130" mass="122591">MAMVLMNPMNLLHPTFVARVLSPSIVLLSALSLLALRPNSPTAPSPITPVVVATAVPRRALILTLLSLIALTYLLDGLSFVVFAVIDHDWPRHTGIPINTVTGLVAFAGLAALGTWKDIHGVQVWLLRRIKFATAAAFALDLTLSFFLTAHLRQGGIPPVLSFRTVVHIALPAFRALLLFPLLVALVSPRVVYAPVESHPDVEQPEATDSTSLLLPSAAAQLSSSLAPPSVAESSKYGTFRPARSTLPLSAPATRVATPAPSTHGAADKPEISFEPTWSELYGRIKRLSPYLWPKNQTGLQLLALCCVFILLIGRVINVAMPYTLRELIRALEGKSEASLWPYLFGYVGLRFLQGTGGLSAVRDCLWAPVMQYSDREMSQLSFDHLLNLSYAWHTKRKTGEILRVLDRGAAINHTLEIILFNIIPTFVDIIVALVVFCVTFTWTLALVVFIVMFAYVAASVILTTWRTRLRRQMNERDVLTRGIHTDCLLNYETVKYFCGEEHEGARYADAIREYQGLEYKVIMSLNLLNLVQNFIITSGLLIGSMMVAYQITTAPEPTAAPFVFWLTYLAQLYGPLNQLGYIYRSVNQSLVDTEKLLALLNEPTDVNDKEDALDLVVTDGTIEFVVSYQPTHAHTDNVYFSYDDGRTTALEGVSFKVPKGSSVALVGESGSGKSTILRLLYRFYDLGEGQGRILIDGQDIRDVTQKSLRRAIGVVPQDSVLFNSSIGYNIGYGKFGATSEEIEAAAKSAQMHERILTFPDGYKTKVGERGIRLSGGEKQRVSIARTLLKNPPILLLDEATSALDTSTEKDIQKALQNLVKGRSSLSIAHRLSTIASADIILVLKDGQVHEHGNFRELIALDGIFASMWADQISSNDDAAHSIAASSVKKELSGYIVDADVAAAAEQVTHHTEAHEHASVSFEAVNTSSEYVDVSQIAAPTPALPAPGFAFPVTFPSSDDNDEVQTEPPASENVIQSPPADAAPIAFPASGDADSEIQAEAASEPVAVPSPTPAAAGVTFGDSVNSPPSRTDTPDPEGDSKRKRISSQNFQRLARRISLTTRRPGSSNSILPNLPGFRRDQSSPKVSVDDSNRAEGSAAGTASASPAGSVTGEEAQAKLKKKDKKRKGTF</sequence>
<dbReference type="AlphaFoldDB" id="A0A8H5BF56"/>
<dbReference type="PANTHER" id="PTHR24221">
    <property type="entry name" value="ATP-BINDING CASSETTE SUB-FAMILY B"/>
    <property type="match status" value="1"/>
</dbReference>
<dbReference type="CDD" id="cd18583">
    <property type="entry name" value="ABC_6TM_HMT1"/>
    <property type="match status" value="1"/>
</dbReference>
<evidence type="ECO:0000256" key="3">
    <source>
        <dbReference type="ARBA" id="ARBA00022692"/>
    </source>
</evidence>
<dbReference type="SUPFAM" id="SSF52540">
    <property type="entry name" value="P-loop containing nucleoside triphosphate hydrolases"/>
    <property type="match status" value="1"/>
</dbReference>
<evidence type="ECO:0000256" key="10">
    <source>
        <dbReference type="SAM" id="Phobius"/>
    </source>
</evidence>
<evidence type="ECO:0000256" key="1">
    <source>
        <dbReference type="ARBA" id="ARBA00004141"/>
    </source>
</evidence>
<dbReference type="PROSITE" id="PS00211">
    <property type="entry name" value="ABC_TRANSPORTER_1"/>
    <property type="match status" value="1"/>
</dbReference>
<dbReference type="SUPFAM" id="SSF90123">
    <property type="entry name" value="ABC transporter transmembrane region"/>
    <property type="match status" value="1"/>
</dbReference>
<dbReference type="InterPro" id="IPR017871">
    <property type="entry name" value="ABC_transporter-like_CS"/>
</dbReference>
<feature type="transmembrane region" description="Helical" evidence="10">
    <location>
        <begin position="443"/>
        <end position="466"/>
    </location>
</feature>
<evidence type="ECO:0000313" key="14">
    <source>
        <dbReference type="Proteomes" id="UP000567179"/>
    </source>
</evidence>
<feature type="compositionally biased region" description="Polar residues" evidence="9">
    <location>
        <begin position="1022"/>
        <end position="1031"/>
    </location>
</feature>
<feature type="domain" description="ABC transmembrane type-1" evidence="12">
    <location>
        <begin position="308"/>
        <end position="589"/>
    </location>
</feature>
<dbReference type="InterPro" id="IPR003439">
    <property type="entry name" value="ABC_transporter-like_ATP-bd"/>
</dbReference>
<dbReference type="GO" id="GO:0016887">
    <property type="term" value="F:ATP hydrolysis activity"/>
    <property type="evidence" value="ECO:0007669"/>
    <property type="project" value="InterPro"/>
</dbReference>
<feature type="transmembrane region" description="Helical" evidence="10">
    <location>
        <begin position="300"/>
        <end position="320"/>
    </location>
</feature>
<dbReference type="Pfam" id="PF00664">
    <property type="entry name" value="ABC_membrane"/>
    <property type="match status" value="1"/>
</dbReference>
<keyword evidence="14" id="KW-1185">Reference proteome</keyword>
<feature type="compositionally biased region" description="Low complexity" evidence="9">
    <location>
        <begin position="978"/>
        <end position="989"/>
    </location>
</feature>
<feature type="region of interest" description="Disordered" evidence="9">
    <location>
        <begin position="950"/>
        <end position="1130"/>
    </location>
</feature>
<feature type="compositionally biased region" description="Basic and acidic residues" evidence="9">
    <location>
        <begin position="1077"/>
        <end position="1093"/>
    </location>
</feature>
<evidence type="ECO:0000256" key="7">
    <source>
        <dbReference type="ARBA" id="ARBA00023136"/>
    </source>
</evidence>
<evidence type="ECO:0000256" key="2">
    <source>
        <dbReference type="ARBA" id="ARBA00022448"/>
    </source>
</evidence>
<dbReference type="InterPro" id="IPR036640">
    <property type="entry name" value="ABC1_TM_sf"/>
</dbReference>
<accession>A0A8H5BF56</accession>
<feature type="transmembrane region" description="Helical" evidence="10">
    <location>
        <begin position="418"/>
        <end position="437"/>
    </location>
</feature>
<dbReference type="GO" id="GO:0016020">
    <property type="term" value="C:membrane"/>
    <property type="evidence" value="ECO:0007669"/>
    <property type="project" value="UniProtKB-SubCell"/>
</dbReference>
<dbReference type="InterPro" id="IPR039421">
    <property type="entry name" value="Type_1_exporter"/>
</dbReference>
<evidence type="ECO:0000313" key="13">
    <source>
        <dbReference type="EMBL" id="KAF5322125.1"/>
    </source>
</evidence>
<feature type="transmembrane region" description="Helical" evidence="10">
    <location>
        <begin position="132"/>
        <end position="152"/>
    </location>
</feature>